<evidence type="ECO:0000313" key="11">
    <source>
        <dbReference type="Proteomes" id="UP001515480"/>
    </source>
</evidence>
<feature type="transmembrane region" description="Helical" evidence="9">
    <location>
        <begin position="208"/>
        <end position="229"/>
    </location>
</feature>
<keyword evidence="7" id="KW-0496">Mitochondrion</keyword>
<comment type="caution">
    <text evidence="10">The sequence shown here is derived from an EMBL/GenBank/DDBJ whole genome shotgun (WGS) entry which is preliminary data.</text>
</comment>
<evidence type="ECO:0000256" key="4">
    <source>
        <dbReference type="ARBA" id="ARBA00022692"/>
    </source>
</evidence>
<comment type="subcellular location">
    <subcellularLocation>
        <location evidence="1">Mitochondrion membrane</location>
        <topology evidence="1">Multi-pass membrane protein</topology>
    </subcellularLocation>
</comment>
<dbReference type="InterPro" id="IPR004686">
    <property type="entry name" value="Mtc"/>
</dbReference>
<keyword evidence="11" id="KW-1185">Reference proteome</keyword>
<evidence type="ECO:0000256" key="8">
    <source>
        <dbReference type="ARBA" id="ARBA00023136"/>
    </source>
</evidence>
<organism evidence="10 11">
    <name type="scientific">Prymnesium parvum</name>
    <name type="common">Toxic golden alga</name>
    <dbReference type="NCBI Taxonomy" id="97485"/>
    <lineage>
        <taxon>Eukaryota</taxon>
        <taxon>Haptista</taxon>
        <taxon>Haptophyta</taxon>
        <taxon>Prymnesiophyceae</taxon>
        <taxon>Prymnesiales</taxon>
        <taxon>Prymnesiaceae</taxon>
        <taxon>Prymnesium</taxon>
    </lineage>
</organism>
<evidence type="ECO:0000256" key="5">
    <source>
        <dbReference type="ARBA" id="ARBA00022970"/>
    </source>
</evidence>
<dbReference type="GO" id="GO:1990542">
    <property type="term" value="P:mitochondrial transmembrane transport"/>
    <property type="evidence" value="ECO:0007669"/>
    <property type="project" value="TreeGrafter"/>
</dbReference>
<dbReference type="GO" id="GO:0015075">
    <property type="term" value="F:monoatomic ion transmembrane transporter activity"/>
    <property type="evidence" value="ECO:0007669"/>
    <property type="project" value="InterPro"/>
</dbReference>
<dbReference type="Pfam" id="PF03820">
    <property type="entry name" value="SFXNs"/>
    <property type="match status" value="1"/>
</dbReference>
<evidence type="ECO:0008006" key="12">
    <source>
        <dbReference type="Google" id="ProtNLM"/>
    </source>
</evidence>
<gene>
    <name evidence="10" type="ORF">AB1Y20_018703</name>
</gene>
<keyword evidence="8 9" id="KW-0472">Membrane</keyword>
<dbReference type="AlphaFoldDB" id="A0AB34JT77"/>
<dbReference type="EMBL" id="JBGBPQ010000005">
    <property type="protein sequence ID" value="KAL1523779.1"/>
    <property type="molecule type" value="Genomic_DNA"/>
</dbReference>
<protein>
    <recommendedName>
        <fullName evidence="12">Mitochondrial fission process protein 1</fullName>
    </recommendedName>
</protein>
<comment type="similarity">
    <text evidence="2">Belongs to the sideroflexin family.</text>
</comment>
<dbReference type="PANTHER" id="PTHR11153">
    <property type="entry name" value="SIDEROFLEXIN"/>
    <property type="match status" value="1"/>
</dbReference>
<evidence type="ECO:0000256" key="9">
    <source>
        <dbReference type="SAM" id="Phobius"/>
    </source>
</evidence>
<evidence type="ECO:0000313" key="10">
    <source>
        <dbReference type="EMBL" id="KAL1523779.1"/>
    </source>
</evidence>
<evidence type="ECO:0000256" key="6">
    <source>
        <dbReference type="ARBA" id="ARBA00022989"/>
    </source>
</evidence>
<keyword evidence="6 9" id="KW-1133">Transmembrane helix</keyword>
<dbReference type="GO" id="GO:0005743">
    <property type="term" value="C:mitochondrial inner membrane"/>
    <property type="evidence" value="ECO:0007669"/>
    <property type="project" value="TreeGrafter"/>
</dbReference>
<evidence type="ECO:0000256" key="1">
    <source>
        <dbReference type="ARBA" id="ARBA00004225"/>
    </source>
</evidence>
<feature type="transmembrane region" description="Helical" evidence="9">
    <location>
        <begin position="130"/>
        <end position="150"/>
    </location>
</feature>
<reference evidence="10 11" key="1">
    <citation type="journal article" date="2024" name="Science">
        <title>Giant polyketide synthase enzymes in the biosynthesis of giant marine polyether toxins.</title>
        <authorList>
            <person name="Fallon T.R."/>
            <person name="Shende V.V."/>
            <person name="Wierzbicki I.H."/>
            <person name="Pendleton A.L."/>
            <person name="Watervoot N.F."/>
            <person name="Auber R.P."/>
            <person name="Gonzalez D.J."/>
            <person name="Wisecaver J.H."/>
            <person name="Moore B.S."/>
        </authorList>
    </citation>
    <scope>NUCLEOTIDE SEQUENCE [LARGE SCALE GENOMIC DNA]</scope>
    <source>
        <strain evidence="10 11">12B1</strain>
    </source>
</reference>
<dbReference type="PANTHER" id="PTHR11153:SF6">
    <property type="entry name" value="SIDEROFLEXIN-5"/>
    <property type="match status" value="1"/>
</dbReference>
<proteinExistence type="inferred from homology"/>
<dbReference type="GO" id="GO:0006865">
    <property type="term" value="P:amino acid transport"/>
    <property type="evidence" value="ECO:0007669"/>
    <property type="project" value="UniProtKB-KW"/>
</dbReference>
<keyword evidence="3" id="KW-0813">Transport</keyword>
<evidence type="ECO:0000256" key="2">
    <source>
        <dbReference type="ARBA" id="ARBA00005974"/>
    </source>
</evidence>
<keyword evidence="5" id="KW-0029">Amino-acid transport</keyword>
<evidence type="ECO:0000256" key="7">
    <source>
        <dbReference type="ARBA" id="ARBA00023128"/>
    </source>
</evidence>
<evidence type="ECO:0000256" key="3">
    <source>
        <dbReference type="ARBA" id="ARBA00022448"/>
    </source>
</evidence>
<sequence length="306" mass="32364">MVDLPFSARLRRISARWNPRGVLISDAQAHEALRVLNTRTPATPAAALVDAERVCRAAVHPVLCQPIPSAFRHASFLPTTSALALGMVLGKSPLTLLGCHWLYQSHAAGMRYCNYADTSRPLDGALMLKAYALSTLAACGVALFSGKLVARAPRLRLLGSTLPHAAVASAGAVSCVMNASHELEAGTGFSDAEGTLLGKSRAVARASVCQAVLFHAALVPACALLVPVITLRALMPYLLRTSPVLVTPVSATLTTCCTWCLTPLAAAMVPNTISIPFSALELDNQEKVKAAIGKEPTRVYSDRLLY</sequence>
<dbReference type="Proteomes" id="UP001515480">
    <property type="component" value="Unassembled WGS sequence"/>
</dbReference>
<name>A0AB34JT77_PRYPA</name>
<keyword evidence="4 9" id="KW-0812">Transmembrane</keyword>
<feature type="transmembrane region" description="Helical" evidence="9">
    <location>
        <begin position="82"/>
        <end position="103"/>
    </location>
</feature>
<accession>A0AB34JT77</accession>